<sequence length="42" mass="4487">MPPGGEFKLIVQRQNPNGRANRSRVALSIDSSLIAVLPSLSP</sequence>
<dbReference type="PATRIC" id="fig|1185652.3.peg.2514"/>
<dbReference type="Proteomes" id="UP000006180">
    <property type="component" value="Chromosome"/>
</dbReference>
<organism evidence="1 2">
    <name type="scientific">Sinorhizobium fredii (strain USDA 257)</name>
    <dbReference type="NCBI Taxonomy" id="1185652"/>
    <lineage>
        <taxon>Bacteria</taxon>
        <taxon>Pseudomonadati</taxon>
        <taxon>Pseudomonadota</taxon>
        <taxon>Alphaproteobacteria</taxon>
        <taxon>Hyphomicrobiales</taxon>
        <taxon>Rhizobiaceae</taxon>
        <taxon>Sinorhizobium/Ensifer group</taxon>
        <taxon>Sinorhizobium</taxon>
    </lineage>
</organism>
<dbReference type="HOGENOM" id="CLU_3257891_0_0_5"/>
<evidence type="ECO:0000313" key="2">
    <source>
        <dbReference type="Proteomes" id="UP000006180"/>
    </source>
</evidence>
<proteinExistence type="predicted"/>
<evidence type="ECO:0000313" key="1">
    <source>
        <dbReference type="EMBL" id="AFL51002.1"/>
    </source>
</evidence>
<dbReference type="EMBL" id="CP003563">
    <property type="protein sequence ID" value="AFL51002.1"/>
    <property type="molecule type" value="Genomic_DNA"/>
</dbReference>
<name>I3X546_SINF2</name>
<accession>I3X546</accession>
<dbReference type="KEGG" id="sfd:USDA257_c24260"/>
<dbReference type="AlphaFoldDB" id="I3X546"/>
<reference evidence="1 2" key="1">
    <citation type="journal article" date="2012" name="J. Bacteriol.">
        <title>Complete genome sequence of the broad-host-range strain Sinorhizobium fredii USDA257.</title>
        <authorList>
            <person name="Schuldes J."/>
            <person name="Rodriguez Orbegoso M."/>
            <person name="Schmeisser C."/>
            <person name="Krishnan H.B."/>
            <person name="Daniel R."/>
            <person name="Streit W.R."/>
        </authorList>
    </citation>
    <scope>NUCLEOTIDE SEQUENCE [LARGE SCALE GENOMIC DNA]</scope>
    <source>
        <strain evidence="1 2">USDA 257</strain>
    </source>
</reference>
<protein>
    <submittedName>
        <fullName evidence="1">Uncharacterized protein</fullName>
    </submittedName>
</protein>
<gene>
    <name evidence="1" type="ORF">USDA257_c24260</name>
</gene>